<evidence type="ECO:0000313" key="2">
    <source>
        <dbReference type="Proteomes" id="UP001065265"/>
    </source>
</evidence>
<name>A0ABY5T0G8_9SPHN</name>
<dbReference type="Proteomes" id="UP001065265">
    <property type="component" value="Chromosome"/>
</dbReference>
<keyword evidence="2" id="KW-1185">Reference proteome</keyword>
<evidence type="ECO:0008006" key="3">
    <source>
        <dbReference type="Google" id="ProtNLM"/>
    </source>
</evidence>
<gene>
    <name evidence="1" type="ORF">L1F33_04730</name>
</gene>
<proteinExistence type="predicted"/>
<accession>A0ABY5T0G8</accession>
<organism evidence="1 2">
    <name type="scientific">Qipengyuania spongiae</name>
    <dbReference type="NCBI Taxonomy" id="2909673"/>
    <lineage>
        <taxon>Bacteria</taxon>
        <taxon>Pseudomonadati</taxon>
        <taxon>Pseudomonadota</taxon>
        <taxon>Alphaproteobacteria</taxon>
        <taxon>Sphingomonadales</taxon>
        <taxon>Erythrobacteraceae</taxon>
        <taxon>Qipengyuania</taxon>
    </lineage>
</organism>
<reference evidence="1" key="1">
    <citation type="submission" date="2022-02" db="EMBL/GenBank/DDBJ databases">
        <title>Qipengyuania spongiae sp. nov., isolated from marine sponge.</title>
        <authorList>
            <person name="Li Z."/>
            <person name="Zhang M."/>
        </authorList>
    </citation>
    <scope>NUCLEOTIDE SEQUENCE</scope>
    <source>
        <strain evidence="1">PHS-Z21</strain>
    </source>
</reference>
<dbReference type="EMBL" id="CP092471">
    <property type="protein sequence ID" value="UVI40252.1"/>
    <property type="molecule type" value="Genomic_DNA"/>
</dbReference>
<dbReference type="RefSeq" id="WP_265560345.1">
    <property type="nucleotide sequence ID" value="NZ_CP092471.1"/>
</dbReference>
<protein>
    <recommendedName>
        <fullName evidence="3">Transposase</fullName>
    </recommendedName>
</protein>
<evidence type="ECO:0000313" key="1">
    <source>
        <dbReference type="EMBL" id="UVI40252.1"/>
    </source>
</evidence>
<sequence length="154" mass="17110">MKHYPPRAARARHLRIPAFHPVPVHPRADGWTHERQAQFIGCLAETRSVLAACRRVSMGRESAYRLRKRPGAAGFAAAWDTALGRAHDKVNPASAKSTGLDAAYRFRVGRLKVVMYAGRFTAIRRIPDHSALLQHLARLDRAVGDKRSGEDPQG</sequence>